<organism evidence="2 3">
    <name type="scientific">Phanerochaete sordida</name>
    <dbReference type="NCBI Taxonomy" id="48140"/>
    <lineage>
        <taxon>Eukaryota</taxon>
        <taxon>Fungi</taxon>
        <taxon>Dikarya</taxon>
        <taxon>Basidiomycota</taxon>
        <taxon>Agaricomycotina</taxon>
        <taxon>Agaricomycetes</taxon>
        <taxon>Polyporales</taxon>
        <taxon>Phanerochaetaceae</taxon>
        <taxon>Phanerochaete</taxon>
    </lineage>
</organism>
<comment type="caution">
    <text evidence="2">The sequence shown here is derived from an EMBL/GenBank/DDBJ whole genome shotgun (WGS) entry which is preliminary data.</text>
</comment>
<dbReference type="EMBL" id="BPQB01000062">
    <property type="protein sequence ID" value="GJE96666.1"/>
    <property type="molecule type" value="Genomic_DNA"/>
</dbReference>
<reference evidence="2 3" key="1">
    <citation type="submission" date="2021-08" db="EMBL/GenBank/DDBJ databases">
        <title>Draft Genome Sequence of Phanerochaete sordida strain YK-624.</title>
        <authorList>
            <person name="Mori T."/>
            <person name="Dohra H."/>
            <person name="Suzuki T."/>
            <person name="Kawagishi H."/>
            <person name="Hirai H."/>
        </authorList>
    </citation>
    <scope>NUCLEOTIDE SEQUENCE [LARGE SCALE GENOMIC DNA]</scope>
    <source>
        <strain evidence="2 3">YK-624</strain>
    </source>
</reference>
<feature type="region of interest" description="Disordered" evidence="1">
    <location>
        <begin position="22"/>
        <end position="49"/>
    </location>
</feature>
<dbReference type="Proteomes" id="UP000703269">
    <property type="component" value="Unassembled WGS sequence"/>
</dbReference>
<protein>
    <submittedName>
        <fullName evidence="2">Uncharacterized protein</fullName>
    </submittedName>
</protein>
<sequence>MPAEDSFLRAAGADIVRAPEVPAARAGRRASRAGAPSRTTSWSARRRSGVSRRTLVMRWRRRRCRWGCRRLSSEGLSEDGRQRLRVIRQLAEHVVARMGAMAAAAWTRVASGLGALWK</sequence>
<proteinExistence type="predicted"/>
<keyword evidence="3" id="KW-1185">Reference proteome</keyword>
<evidence type="ECO:0000313" key="2">
    <source>
        <dbReference type="EMBL" id="GJE96666.1"/>
    </source>
</evidence>
<accession>A0A9P3GKJ1</accession>
<evidence type="ECO:0000313" key="3">
    <source>
        <dbReference type="Proteomes" id="UP000703269"/>
    </source>
</evidence>
<feature type="compositionally biased region" description="Low complexity" evidence="1">
    <location>
        <begin position="32"/>
        <end position="43"/>
    </location>
</feature>
<dbReference type="AlphaFoldDB" id="A0A9P3GKJ1"/>
<gene>
    <name evidence="2" type="ORF">PsYK624_128680</name>
</gene>
<name>A0A9P3GKJ1_9APHY</name>
<evidence type="ECO:0000256" key="1">
    <source>
        <dbReference type="SAM" id="MobiDB-lite"/>
    </source>
</evidence>